<keyword evidence="2" id="KW-1185">Reference proteome</keyword>
<dbReference type="EMBL" id="CP064939">
    <property type="protein sequence ID" value="QPH37895.1"/>
    <property type="molecule type" value="Genomic_DNA"/>
</dbReference>
<evidence type="ECO:0000313" key="2">
    <source>
        <dbReference type="Proteomes" id="UP000594759"/>
    </source>
</evidence>
<dbReference type="Proteomes" id="UP000594759">
    <property type="component" value="Chromosome"/>
</dbReference>
<gene>
    <name evidence="1" type="ORF">IZT61_12330</name>
</gene>
<dbReference type="KEGG" id="pex:IZT61_12330"/>
<accession>A0A7U3Q570</accession>
<sequence length="611" mass="71324">MKYIEKKIKEHQYLSDIMKQLARNCIYQKPTGRGITHLEICTDRDSVIVETNKPVIQGKCSEFNKGNRRKLKIRGVYEGVTVQDIIDYLQSDVEYKKIITTPESYFKVVEAIVVLEMEKEFYSKYFFLFDECEHTIQDVDFREYITYPIDDFFKFKNKAFVSATPIVPSDSRFEMQKFKFVNIIPDYNHVQDLNLIVTNNCLLSLNEYLKRNKRKQYFIFLNSTKAIITAINFLGVSLDDSYIFCSEESRNKLKLNKITNAESTLVKSEHFRQFNFFTSRFNSAVDILNVTDPEIVIISDLFLAQHSMVDPFSEVIQIVGRFRKPKDGAIKRYITHITNIDENLGALSEKELIEDIERLKSVHDTLTSFLQASTTSFARTIVNEMLLTTTFAKFVNANGKTKPFMIDNAKFRNKVKHYYQKKELLLQAYQNTKMFNTNLLTEEYKLTDEIRLQIKESKNALKTSMELLLPILSQLEAEGIDKLEVQDQLNQIKQEHPTTYGAFKTIGFERAKELHFSYSLIQREIGRVKTLNEGNNFKFLSDIKTRFTVFQKYTLKQIKTKLKSLMKENNLTRLTPGIELLEKYFEVSAREYIGSENGKPIYGYTILGVKI</sequence>
<keyword evidence="1" id="KW-0347">Helicase</keyword>
<evidence type="ECO:0000313" key="1">
    <source>
        <dbReference type="EMBL" id="QPH37895.1"/>
    </source>
</evidence>
<organism evidence="1 2">
    <name type="scientific">Pedobacter endophyticus</name>
    <dbReference type="NCBI Taxonomy" id="2789740"/>
    <lineage>
        <taxon>Bacteria</taxon>
        <taxon>Pseudomonadati</taxon>
        <taxon>Bacteroidota</taxon>
        <taxon>Sphingobacteriia</taxon>
        <taxon>Sphingobacteriales</taxon>
        <taxon>Sphingobacteriaceae</taxon>
        <taxon>Pedobacter</taxon>
    </lineage>
</organism>
<keyword evidence="1" id="KW-0067">ATP-binding</keyword>
<reference evidence="1 2" key="1">
    <citation type="submission" date="2020-11" db="EMBL/GenBank/DDBJ databases">
        <title>Pedobacter endophytica, an endophytic bacteria isolated form Carex pumila.</title>
        <authorList>
            <person name="Peng Y."/>
            <person name="Jiang L."/>
            <person name="Lee J."/>
        </authorList>
    </citation>
    <scope>NUCLEOTIDE SEQUENCE [LARGE SCALE GENOMIC DNA]</scope>
    <source>
        <strain evidence="1 2">JBR3-12</strain>
    </source>
</reference>
<dbReference type="GO" id="GO:0004386">
    <property type="term" value="F:helicase activity"/>
    <property type="evidence" value="ECO:0007669"/>
    <property type="project" value="UniProtKB-KW"/>
</dbReference>
<proteinExistence type="predicted"/>
<name>A0A7U3Q570_9SPHI</name>
<dbReference type="RefSeq" id="WP_196097207.1">
    <property type="nucleotide sequence ID" value="NZ_CP064939.1"/>
</dbReference>
<keyword evidence="1" id="KW-0547">Nucleotide-binding</keyword>
<dbReference type="AlphaFoldDB" id="A0A7U3Q570"/>
<keyword evidence="1" id="KW-0378">Hydrolase</keyword>
<protein>
    <submittedName>
        <fullName evidence="1">DEAD/DEAH box helicase family protein</fullName>
    </submittedName>
</protein>